<dbReference type="AlphaFoldDB" id="A0AAD2GYB2"/>
<gene>
    <name evidence="4" type="ORF">MYCIT1_LOCUS4574</name>
</gene>
<comment type="caution">
    <text evidence="4">The sequence shown here is derived from an EMBL/GenBank/DDBJ whole genome shotgun (WGS) entry which is preliminary data.</text>
</comment>
<dbReference type="PANTHER" id="PTHR36575:SF2">
    <property type="entry name" value="CHITIN-BINDING TYPE-4 DOMAIN-CONTAINING PROTEIN-RELATED"/>
    <property type="match status" value="1"/>
</dbReference>
<feature type="chain" id="PRO_5042018974" description="Chitin-binding type-4 domain-containing protein" evidence="3">
    <location>
        <begin position="20"/>
        <end position="304"/>
    </location>
</feature>
<proteinExistence type="predicted"/>
<feature type="signal peptide" evidence="3">
    <location>
        <begin position="1"/>
        <end position="19"/>
    </location>
</feature>
<comment type="cofactor">
    <cofactor evidence="1">
        <name>Cu(2+)</name>
        <dbReference type="ChEBI" id="CHEBI:29036"/>
    </cofactor>
</comment>
<dbReference type="PANTHER" id="PTHR36575">
    <property type="entry name" value="BINDING PROTEIN, PUTATIVE (AFU_ORTHOLOGUE AFUA_1G14430)-RELATED"/>
    <property type="match status" value="1"/>
</dbReference>
<organism evidence="4 5">
    <name type="scientific">Mycena citricolor</name>
    <dbReference type="NCBI Taxonomy" id="2018698"/>
    <lineage>
        <taxon>Eukaryota</taxon>
        <taxon>Fungi</taxon>
        <taxon>Dikarya</taxon>
        <taxon>Basidiomycota</taxon>
        <taxon>Agaricomycotina</taxon>
        <taxon>Agaricomycetes</taxon>
        <taxon>Agaricomycetidae</taxon>
        <taxon>Agaricales</taxon>
        <taxon>Marasmiineae</taxon>
        <taxon>Mycenaceae</taxon>
        <taxon>Mycena</taxon>
    </lineage>
</organism>
<evidence type="ECO:0008006" key="6">
    <source>
        <dbReference type="Google" id="ProtNLM"/>
    </source>
</evidence>
<evidence type="ECO:0000313" key="4">
    <source>
        <dbReference type="EMBL" id="CAK5264422.1"/>
    </source>
</evidence>
<accession>A0AAD2GYB2</accession>
<keyword evidence="3" id="KW-0732">Signal</keyword>
<evidence type="ECO:0000256" key="1">
    <source>
        <dbReference type="ARBA" id="ARBA00001973"/>
    </source>
</evidence>
<evidence type="ECO:0000313" key="5">
    <source>
        <dbReference type="Proteomes" id="UP001295794"/>
    </source>
</evidence>
<keyword evidence="2" id="KW-0186">Copper</keyword>
<evidence type="ECO:0000256" key="2">
    <source>
        <dbReference type="ARBA" id="ARBA00023008"/>
    </source>
</evidence>
<dbReference type="Proteomes" id="UP001295794">
    <property type="component" value="Unassembled WGS sequence"/>
</dbReference>
<evidence type="ECO:0000256" key="3">
    <source>
        <dbReference type="SAM" id="SignalP"/>
    </source>
</evidence>
<sequence length="304" mass="30825">MVLIAASLLLLSALPHVLGHARVTTNPPIRAPGNAFLQKCGQASFKSVTGDPTGHIEEQEPVNAGCDLTLCRGMLLQDQPAGNVQQVNPSQAMSMQVDCTIPHGGPANVSLVDTTTGGSGQIIGGFLSTFDNFCPTSGPTPADQTNLQYRLPDASTIGNKCQSPGDCVVQLFWATPDFSQNYYYCVDVVMAAAAQTTSSQIAAQPTAVVATAPSVQTTAAVVATAPVVQPSPVAVTTAAAVSSQPAAPATAANAQGGVSAAAAVPSKMVTVVSSAVAGTPATALGATVPIQSSAARRRARILWF</sequence>
<reference evidence="4" key="1">
    <citation type="submission" date="2023-11" db="EMBL/GenBank/DDBJ databases">
        <authorList>
            <person name="De Vega J J."/>
            <person name="De Vega J J."/>
        </authorList>
    </citation>
    <scope>NUCLEOTIDE SEQUENCE</scope>
</reference>
<dbReference type="EMBL" id="CAVNYO010000055">
    <property type="protein sequence ID" value="CAK5264422.1"/>
    <property type="molecule type" value="Genomic_DNA"/>
</dbReference>
<name>A0AAD2GYB2_9AGAR</name>
<keyword evidence="5" id="KW-1185">Reference proteome</keyword>
<protein>
    <recommendedName>
        <fullName evidence="6">Chitin-binding type-4 domain-containing protein</fullName>
    </recommendedName>
</protein>
<dbReference type="InterPro" id="IPR052282">
    <property type="entry name" value="Starch-active_LPMO"/>
</dbReference>